<organism evidence="2 3">
    <name type="scientific">Streptomyces bikiniensis</name>
    <dbReference type="NCBI Taxonomy" id="1896"/>
    <lineage>
        <taxon>Bacteria</taxon>
        <taxon>Bacillati</taxon>
        <taxon>Actinomycetota</taxon>
        <taxon>Actinomycetes</taxon>
        <taxon>Kitasatosporales</taxon>
        <taxon>Streptomycetaceae</taxon>
        <taxon>Streptomyces</taxon>
    </lineage>
</organism>
<feature type="transmembrane region" description="Helical" evidence="1">
    <location>
        <begin position="50"/>
        <end position="73"/>
    </location>
</feature>
<evidence type="ECO:0000256" key="1">
    <source>
        <dbReference type="SAM" id="Phobius"/>
    </source>
</evidence>
<protein>
    <recommendedName>
        <fullName evidence="4">Integral membrane protein</fullName>
    </recommendedName>
</protein>
<keyword evidence="1" id="KW-0812">Transmembrane</keyword>
<evidence type="ECO:0008006" key="4">
    <source>
        <dbReference type="Google" id="ProtNLM"/>
    </source>
</evidence>
<dbReference type="RefSeq" id="WP_399617464.1">
    <property type="nucleotide sequence ID" value="NZ_JBITYT010000010.1"/>
</dbReference>
<name>A0ABW8D080_STRBI</name>
<feature type="transmembrane region" description="Helical" evidence="1">
    <location>
        <begin position="117"/>
        <end position="137"/>
    </location>
</feature>
<reference evidence="2 3" key="1">
    <citation type="submission" date="2024-10" db="EMBL/GenBank/DDBJ databases">
        <title>The Natural Products Discovery Center: Release of the First 8490 Sequenced Strains for Exploring Actinobacteria Biosynthetic Diversity.</title>
        <authorList>
            <person name="Kalkreuter E."/>
            <person name="Kautsar S.A."/>
            <person name="Yang D."/>
            <person name="Bader C.D."/>
            <person name="Teijaro C.N."/>
            <person name="Fluegel L."/>
            <person name="Davis C.M."/>
            <person name="Simpson J.R."/>
            <person name="Lauterbach L."/>
            <person name="Steele A.D."/>
            <person name="Gui C."/>
            <person name="Meng S."/>
            <person name="Li G."/>
            <person name="Viehrig K."/>
            <person name="Ye F."/>
            <person name="Su P."/>
            <person name="Kiefer A.F."/>
            <person name="Nichols A."/>
            <person name="Cepeda A.J."/>
            <person name="Yan W."/>
            <person name="Fan B."/>
            <person name="Jiang Y."/>
            <person name="Adhikari A."/>
            <person name="Zheng C.-J."/>
            <person name="Schuster L."/>
            <person name="Cowan T.M."/>
            <person name="Smanski M.J."/>
            <person name="Chevrette M.G."/>
            <person name="De Carvalho L.P.S."/>
            <person name="Shen B."/>
        </authorList>
    </citation>
    <scope>NUCLEOTIDE SEQUENCE [LARGE SCALE GENOMIC DNA]</scope>
    <source>
        <strain evidence="2 3">NPDC053346</strain>
    </source>
</reference>
<evidence type="ECO:0000313" key="3">
    <source>
        <dbReference type="Proteomes" id="UP001614391"/>
    </source>
</evidence>
<comment type="caution">
    <text evidence="2">The sequence shown here is derived from an EMBL/GenBank/DDBJ whole genome shotgun (WGS) entry which is preliminary data.</text>
</comment>
<keyword evidence="1" id="KW-1133">Transmembrane helix</keyword>
<evidence type="ECO:0000313" key="2">
    <source>
        <dbReference type="EMBL" id="MFI9122104.1"/>
    </source>
</evidence>
<keyword evidence="3" id="KW-1185">Reference proteome</keyword>
<accession>A0ABW8D080</accession>
<dbReference type="Proteomes" id="UP001614391">
    <property type="component" value="Unassembled WGS sequence"/>
</dbReference>
<gene>
    <name evidence="2" type="ORF">ACIGW0_22295</name>
</gene>
<proteinExistence type="predicted"/>
<sequence>MALTPAQTLVLVDAAFSDRAMLWWGAGHDLGLAVGGVKVTSTAYLDAMPVSYVLTFAGVLLGAAGVIGIGGAVPYFEGRALLVPVAGALLAAFVWRQTRTAGALASPPGPGAPRGHLLATALVNAAVAALLMAVGHLRF</sequence>
<dbReference type="EMBL" id="JBITYT010000010">
    <property type="protein sequence ID" value="MFI9122104.1"/>
    <property type="molecule type" value="Genomic_DNA"/>
</dbReference>
<feature type="transmembrane region" description="Helical" evidence="1">
    <location>
        <begin position="80"/>
        <end position="97"/>
    </location>
</feature>
<keyword evidence="1" id="KW-0472">Membrane</keyword>